<dbReference type="EMBL" id="JARTCD010000117">
    <property type="protein sequence ID" value="KAJ8652142.1"/>
    <property type="molecule type" value="Genomic_DNA"/>
</dbReference>
<feature type="region of interest" description="Disordered" evidence="1">
    <location>
        <begin position="109"/>
        <end position="151"/>
    </location>
</feature>
<keyword evidence="3" id="KW-1185">Reference proteome</keyword>
<organism evidence="2 3">
    <name type="scientific">Lichtheimia ornata</name>
    <dbReference type="NCBI Taxonomy" id="688661"/>
    <lineage>
        <taxon>Eukaryota</taxon>
        <taxon>Fungi</taxon>
        <taxon>Fungi incertae sedis</taxon>
        <taxon>Mucoromycota</taxon>
        <taxon>Mucoromycotina</taxon>
        <taxon>Mucoromycetes</taxon>
        <taxon>Mucorales</taxon>
        <taxon>Lichtheimiaceae</taxon>
        <taxon>Lichtheimia</taxon>
    </lineage>
</organism>
<evidence type="ECO:0000313" key="2">
    <source>
        <dbReference type="EMBL" id="KAJ8652142.1"/>
    </source>
</evidence>
<protein>
    <submittedName>
        <fullName evidence="2">Uncharacterized protein</fullName>
    </submittedName>
</protein>
<dbReference type="RefSeq" id="XP_058337056.1">
    <property type="nucleotide sequence ID" value="XM_058492193.1"/>
</dbReference>
<dbReference type="GeneID" id="83219634"/>
<comment type="caution">
    <text evidence="2">The sequence shown here is derived from an EMBL/GenBank/DDBJ whole genome shotgun (WGS) entry which is preliminary data.</text>
</comment>
<dbReference type="Proteomes" id="UP001234581">
    <property type="component" value="Unassembled WGS sequence"/>
</dbReference>
<name>A0AAD7UT27_9FUNG</name>
<proteinExistence type="predicted"/>
<evidence type="ECO:0000313" key="3">
    <source>
        <dbReference type="Proteomes" id="UP001234581"/>
    </source>
</evidence>
<accession>A0AAD7UT27</accession>
<feature type="compositionally biased region" description="Basic and acidic residues" evidence="1">
    <location>
        <begin position="142"/>
        <end position="151"/>
    </location>
</feature>
<gene>
    <name evidence="2" type="ORF">O0I10_012250</name>
</gene>
<sequence length="151" mass="17604">MSPFYMVYGQDPVLPGDPLKPFIVRDLSDTSSQSLKEARLPSLQRLRDARAIAKDRTSKDRQADKDRWDFHMQHHVYKVGDLVLMRHENRVNLELNWKDLSSGCFSRLKPVNTSSKPSQPWYDPTASRADNRHQPSFSRPTAKHDWIEDDQ</sequence>
<evidence type="ECO:0000256" key="1">
    <source>
        <dbReference type="SAM" id="MobiDB-lite"/>
    </source>
</evidence>
<reference evidence="2 3" key="1">
    <citation type="submission" date="2023-03" db="EMBL/GenBank/DDBJ databases">
        <title>Genome sequence of Lichtheimia ornata CBS 291.66.</title>
        <authorList>
            <person name="Mohabir J.T."/>
            <person name="Shea T.P."/>
            <person name="Kurbessoian T."/>
            <person name="Berby B."/>
            <person name="Fontaine J."/>
            <person name="Livny J."/>
            <person name="Gnirke A."/>
            <person name="Stajich J.E."/>
            <person name="Cuomo C.A."/>
        </authorList>
    </citation>
    <scope>NUCLEOTIDE SEQUENCE [LARGE SCALE GENOMIC DNA]</scope>
    <source>
        <strain evidence="2">CBS 291.66</strain>
    </source>
</reference>
<dbReference type="AlphaFoldDB" id="A0AAD7UT27"/>